<dbReference type="PANTHER" id="PTHR22960:SF0">
    <property type="entry name" value="MOLYBDENUM COFACTOR BIOSYNTHESIS PROTEIN 1"/>
    <property type="match status" value="1"/>
</dbReference>
<dbReference type="InterPro" id="IPR006638">
    <property type="entry name" value="Elp3/MiaA/NifB-like_rSAM"/>
</dbReference>
<evidence type="ECO:0000256" key="8">
    <source>
        <dbReference type="ARBA" id="ARBA00023014"/>
    </source>
</evidence>
<dbReference type="Pfam" id="PF06463">
    <property type="entry name" value="Mob_synth_C"/>
    <property type="match status" value="1"/>
</dbReference>
<evidence type="ECO:0000313" key="14">
    <source>
        <dbReference type="EMBL" id="GAA0727799.1"/>
    </source>
</evidence>
<protein>
    <recommendedName>
        <fullName evidence="2">GTP 3',8-cyclase</fullName>
        <ecNumber evidence="2">4.1.99.22</ecNumber>
    </recommendedName>
</protein>
<keyword evidence="5" id="KW-0479">Metal-binding</keyword>
<evidence type="ECO:0000256" key="2">
    <source>
        <dbReference type="ARBA" id="ARBA00012167"/>
    </source>
</evidence>
<keyword evidence="9" id="KW-0342">GTP-binding</keyword>
<dbReference type="CDD" id="cd21117">
    <property type="entry name" value="Twitch_MoaA"/>
    <property type="match status" value="1"/>
</dbReference>
<reference evidence="14 15" key="1">
    <citation type="journal article" date="2019" name="Int. J. Syst. Evol. Microbiol.">
        <title>The Global Catalogue of Microorganisms (GCM) 10K type strain sequencing project: providing services to taxonomists for standard genome sequencing and annotation.</title>
        <authorList>
            <consortium name="The Broad Institute Genomics Platform"/>
            <consortium name="The Broad Institute Genome Sequencing Center for Infectious Disease"/>
            <person name="Wu L."/>
            <person name="Ma J."/>
        </authorList>
    </citation>
    <scope>NUCLEOTIDE SEQUENCE [LARGE SCALE GENOMIC DNA]</scope>
    <source>
        <strain evidence="14 15">JCM 15974</strain>
    </source>
</reference>
<keyword evidence="6" id="KW-0547">Nucleotide-binding</keyword>
<evidence type="ECO:0000256" key="1">
    <source>
        <dbReference type="ARBA" id="ARBA00001966"/>
    </source>
</evidence>
<dbReference type="PROSITE" id="PS51918">
    <property type="entry name" value="RADICAL_SAM"/>
    <property type="match status" value="1"/>
</dbReference>
<dbReference type="EC" id="4.1.99.22" evidence="2"/>
<evidence type="ECO:0000256" key="5">
    <source>
        <dbReference type="ARBA" id="ARBA00022723"/>
    </source>
</evidence>
<keyword evidence="3" id="KW-0004">4Fe-4S</keyword>
<dbReference type="Pfam" id="PF04055">
    <property type="entry name" value="Radical_SAM"/>
    <property type="match status" value="1"/>
</dbReference>
<keyword evidence="10" id="KW-0501">Molybdenum cofactor biosynthesis</keyword>
<dbReference type="InterPro" id="IPR013483">
    <property type="entry name" value="MoaA"/>
</dbReference>
<dbReference type="InterPro" id="IPR007197">
    <property type="entry name" value="rSAM"/>
</dbReference>
<dbReference type="InterPro" id="IPR050105">
    <property type="entry name" value="MoCo_biosynth_MoaA/MoaC"/>
</dbReference>
<feature type="domain" description="Radical SAM core" evidence="13">
    <location>
        <begin position="19"/>
        <end position="238"/>
    </location>
</feature>
<evidence type="ECO:0000256" key="4">
    <source>
        <dbReference type="ARBA" id="ARBA00022691"/>
    </source>
</evidence>
<dbReference type="Proteomes" id="UP001501758">
    <property type="component" value="Unassembled WGS sequence"/>
</dbReference>
<keyword evidence="15" id="KW-1185">Reference proteome</keyword>
<dbReference type="InterPro" id="IPR013785">
    <property type="entry name" value="Aldolase_TIM"/>
</dbReference>
<dbReference type="EMBL" id="BAAAGE010000003">
    <property type="protein sequence ID" value="GAA0727799.1"/>
    <property type="molecule type" value="Genomic_DNA"/>
</dbReference>
<dbReference type="NCBIfam" id="TIGR02666">
    <property type="entry name" value="moaA"/>
    <property type="match status" value="1"/>
</dbReference>
<accession>A0ABN1J3P0</accession>
<dbReference type="SMART" id="SM00729">
    <property type="entry name" value="Elp3"/>
    <property type="match status" value="1"/>
</dbReference>
<evidence type="ECO:0000256" key="3">
    <source>
        <dbReference type="ARBA" id="ARBA00022485"/>
    </source>
</evidence>
<dbReference type="InterPro" id="IPR040064">
    <property type="entry name" value="MoaA-like"/>
</dbReference>
<dbReference type="RefSeq" id="WP_343913666.1">
    <property type="nucleotide sequence ID" value="NZ_BAAAGE010000003.1"/>
</dbReference>
<evidence type="ECO:0000256" key="7">
    <source>
        <dbReference type="ARBA" id="ARBA00023004"/>
    </source>
</evidence>
<proteinExistence type="predicted"/>
<comment type="catalytic activity">
    <reaction evidence="12">
        <text>GTP + AH2 + S-adenosyl-L-methionine = (8S)-3',8-cyclo-7,8-dihydroguanosine 5'-triphosphate + 5'-deoxyadenosine + L-methionine + A + H(+)</text>
        <dbReference type="Rhea" id="RHEA:49576"/>
        <dbReference type="ChEBI" id="CHEBI:13193"/>
        <dbReference type="ChEBI" id="CHEBI:15378"/>
        <dbReference type="ChEBI" id="CHEBI:17319"/>
        <dbReference type="ChEBI" id="CHEBI:17499"/>
        <dbReference type="ChEBI" id="CHEBI:37565"/>
        <dbReference type="ChEBI" id="CHEBI:57844"/>
        <dbReference type="ChEBI" id="CHEBI:59789"/>
        <dbReference type="ChEBI" id="CHEBI:131766"/>
        <dbReference type="EC" id="4.1.99.22"/>
    </reaction>
</comment>
<organism evidence="14 15">
    <name type="scientific">Aquimarina litoralis</name>
    <dbReference type="NCBI Taxonomy" id="584605"/>
    <lineage>
        <taxon>Bacteria</taxon>
        <taxon>Pseudomonadati</taxon>
        <taxon>Bacteroidota</taxon>
        <taxon>Flavobacteriia</taxon>
        <taxon>Flavobacteriales</taxon>
        <taxon>Flavobacteriaceae</taxon>
        <taxon>Aquimarina</taxon>
    </lineage>
</organism>
<dbReference type="SUPFAM" id="SSF102114">
    <property type="entry name" value="Radical SAM enzymes"/>
    <property type="match status" value="1"/>
</dbReference>
<dbReference type="SFLD" id="SFLDG01386">
    <property type="entry name" value="main_SPASM_domain-containing"/>
    <property type="match status" value="1"/>
</dbReference>
<sequence>MEINTEDLSTNNKNILTDNFGRKHTYLRISLTEKCNLRCTYCMPANGIPLTPKKHLMTSDEIYEIAKGFVDFGVTKIRLTGGEPMVRKDFSIILERLASLPVEIGITTNGVFADRFIPLLKKNNIKTITISIDSLQKNKFQKITRRNEFDKVWNTIQLFHNEGFAIKLNVVLIKNFNDDEIIDFINLTKDQNITVRFIEFMPFDGNQWNMEKLVSLQDILDKVHYAFPLQLSRLEDLPNDTSKNYKINNYQGQFAVISSVTNPFCDTCNRIRLTADGKLKNCLFSGNEFSLLQPLRDKKPLAPIIENALQHKFKSRGGMDTSEKLENPALHTQNRSMISIGG</sequence>
<evidence type="ECO:0000259" key="13">
    <source>
        <dbReference type="PROSITE" id="PS51918"/>
    </source>
</evidence>
<gene>
    <name evidence="14" type="primary">moaA</name>
    <name evidence="14" type="ORF">GCM10009430_36230</name>
</gene>
<dbReference type="InterPro" id="IPR000385">
    <property type="entry name" value="MoaA_NifB_PqqE_Fe-S-bd_CS"/>
</dbReference>
<dbReference type="InterPro" id="IPR010505">
    <property type="entry name" value="MoaA_twitch"/>
</dbReference>
<keyword evidence="8" id="KW-0411">Iron-sulfur</keyword>
<dbReference type="CDD" id="cd01335">
    <property type="entry name" value="Radical_SAM"/>
    <property type="match status" value="1"/>
</dbReference>
<dbReference type="SFLD" id="SFLDG01383">
    <property type="entry name" value="cyclic_pyranopterin_phosphate"/>
    <property type="match status" value="1"/>
</dbReference>
<comment type="caution">
    <text evidence="14">The sequence shown here is derived from an EMBL/GenBank/DDBJ whole genome shotgun (WGS) entry which is preliminary data.</text>
</comment>
<dbReference type="SFLD" id="SFLDG01067">
    <property type="entry name" value="SPASM/twitch_domain_containing"/>
    <property type="match status" value="1"/>
</dbReference>
<dbReference type="SFLD" id="SFLDS00029">
    <property type="entry name" value="Radical_SAM"/>
    <property type="match status" value="1"/>
</dbReference>
<keyword evidence="7" id="KW-0408">Iron</keyword>
<dbReference type="PANTHER" id="PTHR22960">
    <property type="entry name" value="MOLYBDOPTERIN COFACTOR SYNTHESIS PROTEIN A"/>
    <property type="match status" value="1"/>
</dbReference>
<evidence type="ECO:0000256" key="10">
    <source>
        <dbReference type="ARBA" id="ARBA00023150"/>
    </source>
</evidence>
<evidence type="ECO:0000256" key="12">
    <source>
        <dbReference type="ARBA" id="ARBA00048697"/>
    </source>
</evidence>
<evidence type="ECO:0000256" key="9">
    <source>
        <dbReference type="ARBA" id="ARBA00023134"/>
    </source>
</evidence>
<dbReference type="PROSITE" id="PS01305">
    <property type="entry name" value="MOAA_NIFB_PQQE"/>
    <property type="match status" value="1"/>
</dbReference>
<dbReference type="InterPro" id="IPR058240">
    <property type="entry name" value="rSAM_sf"/>
</dbReference>
<evidence type="ECO:0000313" key="15">
    <source>
        <dbReference type="Proteomes" id="UP001501758"/>
    </source>
</evidence>
<comment type="cofactor">
    <cofactor evidence="1">
        <name>[4Fe-4S] cluster</name>
        <dbReference type="ChEBI" id="CHEBI:49883"/>
    </cofactor>
</comment>
<evidence type="ECO:0000256" key="11">
    <source>
        <dbReference type="ARBA" id="ARBA00023239"/>
    </source>
</evidence>
<name>A0ABN1J3P0_9FLAO</name>
<evidence type="ECO:0000256" key="6">
    <source>
        <dbReference type="ARBA" id="ARBA00022741"/>
    </source>
</evidence>
<keyword evidence="11" id="KW-0456">Lyase</keyword>
<keyword evidence="4" id="KW-0949">S-adenosyl-L-methionine</keyword>
<dbReference type="Gene3D" id="3.20.20.70">
    <property type="entry name" value="Aldolase class I"/>
    <property type="match status" value="1"/>
</dbReference>